<keyword evidence="7" id="KW-1185">Reference proteome</keyword>
<dbReference type="InterPro" id="IPR045379">
    <property type="entry name" value="Crinkler_N"/>
</dbReference>
<accession>A0A0C3BK66</accession>
<dbReference type="EMBL" id="KN833022">
    <property type="protein sequence ID" value="KIM77737.1"/>
    <property type="molecule type" value="Genomic_DNA"/>
</dbReference>
<evidence type="ECO:0000256" key="2">
    <source>
        <dbReference type="ARBA" id="ARBA00004613"/>
    </source>
</evidence>
<dbReference type="GO" id="GO:0043657">
    <property type="term" value="C:host cell"/>
    <property type="evidence" value="ECO:0007669"/>
    <property type="project" value="UniProtKB-SubCell"/>
</dbReference>
<evidence type="ECO:0000313" key="6">
    <source>
        <dbReference type="EMBL" id="KIM77737.1"/>
    </source>
</evidence>
<dbReference type="HOGENOM" id="CLU_018876_1_1_1"/>
<feature type="domain" description="Crinkler effector protein N-terminal" evidence="5">
    <location>
        <begin position="9"/>
        <end position="108"/>
    </location>
</feature>
<keyword evidence="3" id="KW-0964">Secreted</keyword>
<dbReference type="Pfam" id="PF20147">
    <property type="entry name" value="Crinkler"/>
    <property type="match status" value="1"/>
</dbReference>
<sequence>MANNPYPVLWCLIKDDSNPFKVTAPVDIDIDRLKELVWEKGKNGVLSGTGAKDLALYKLKDAVPAEPLDTLPQRVASAEAVKLKNPWATVLHEFSKELAAASVHIAVKFESDDSPPRKRPRKSKSLPQEPPPTSCLRSDTVSALYQMLNLHRFIEVRGTPASGKTSLAELVGAHIRQQEPATNVIWVQGWPPKPVHEGGPHWKDYLKTMGWDQSEQTVFIFDEAQLSKRDGDLWNNFFKPISSFPQRRAIAFTSYGSPYSHITIAGTSIFIEDAQRVTLRPIQYDDGTASVGLLFTRTEFDDLVTKQYPKNRFDSSFLNNVFDLTAGHVGAFLDFIKIIVNHKASTFVLI</sequence>
<dbReference type="SUPFAM" id="SSF52540">
    <property type="entry name" value="P-loop containing nucleoside triphosphate hydrolases"/>
    <property type="match status" value="1"/>
</dbReference>
<evidence type="ECO:0000256" key="3">
    <source>
        <dbReference type="ARBA" id="ARBA00022525"/>
    </source>
</evidence>
<evidence type="ECO:0000259" key="5">
    <source>
        <dbReference type="Pfam" id="PF20147"/>
    </source>
</evidence>
<reference evidence="6 7" key="1">
    <citation type="submission" date="2014-04" db="EMBL/GenBank/DDBJ databases">
        <authorList>
            <consortium name="DOE Joint Genome Institute"/>
            <person name="Kuo A."/>
            <person name="Tarkka M."/>
            <person name="Buscot F."/>
            <person name="Kohler A."/>
            <person name="Nagy L.G."/>
            <person name="Floudas D."/>
            <person name="Copeland A."/>
            <person name="Barry K.W."/>
            <person name="Cichocki N."/>
            <person name="Veneault-Fourrey C."/>
            <person name="LaButti K."/>
            <person name="Lindquist E.A."/>
            <person name="Lipzen A."/>
            <person name="Lundell T."/>
            <person name="Morin E."/>
            <person name="Murat C."/>
            <person name="Sun H."/>
            <person name="Tunlid A."/>
            <person name="Henrissat B."/>
            <person name="Grigoriev I.V."/>
            <person name="Hibbett D.S."/>
            <person name="Martin F."/>
            <person name="Nordberg H.P."/>
            <person name="Cantor M.N."/>
            <person name="Hua S.X."/>
        </authorList>
    </citation>
    <scope>NUCLEOTIDE SEQUENCE [LARGE SCALE GENOMIC DNA]</scope>
    <source>
        <strain evidence="6 7">F 1598</strain>
    </source>
</reference>
<organism evidence="6 7">
    <name type="scientific">Piloderma croceum (strain F 1598)</name>
    <dbReference type="NCBI Taxonomy" id="765440"/>
    <lineage>
        <taxon>Eukaryota</taxon>
        <taxon>Fungi</taxon>
        <taxon>Dikarya</taxon>
        <taxon>Basidiomycota</taxon>
        <taxon>Agaricomycotina</taxon>
        <taxon>Agaricomycetes</taxon>
        <taxon>Agaricomycetidae</taxon>
        <taxon>Atheliales</taxon>
        <taxon>Atheliaceae</taxon>
        <taxon>Piloderma</taxon>
    </lineage>
</organism>
<dbReference type="OrthoDB" id="3064703at2759"/>
<name>A0A0C3BK66_PILCF</name>
<dbReference type="AlphaFoldDB" id="A0A0C3BK66"/>
<dbReference type="GO" id="GO:0005576">
    <property type="term" value="C:extracellular region"/>
    <property type="evidence" value="ECO:0007669"/>
    <property type="project" value="UniProtKB-SubCell"/>
</dbReference>
<evidence type="ECO:0000313" key="7">
    <source>
        <dbReference type="Proteomes" id="UP000054166"/>
    </source>
</evidence>
<feature type="region of interest" description="Disordered" evidence="4">
    <location>
        <begin position="110"/>
        <end position="136"/>
    </location>
</feature>
<proteinExistence type="predicted"/>
<evidence type="ECO:0000256" key="4">
    <source>
        <dbReference type="SAM" id="MobiDB-lite"/>
    </source>
</evidence>
<gene>
    <name evidence="6" type="ORF">PILCRDRAFT_614253</name>
</gene>
<reference evidence="7" key="2">
    <citation type="submission" date="2015-01" db="EMBL/GenBank/DDBJ databases">
        <title>Evolutionary Origins and Diversification of the Mycorrhizal Mutualists.</title>
        <authorList>
            <consortium name="DOE Joint Genome Institute"/>
            <consortium name="Mycorrhizal Genomics Consortium"/>
            <person name="Kohler A."/>
            <person name="Kuo A."/>
            <person name="Nagy L.G."/>
            <person name="Floudas D."/>
            <person name="Copeland A."/>
            <person name="Barry K.W."/>
            <person name="Cichocki N."/>
            <person name="Veneault-Fourrey C."/>
            <person name="LaButti K."/>
            <person name="Lindquist E.A."/>
            <person name="Lipzen A."/>
            <person name="Lundell T."/>
            <person name="Morin E."/>
            <person name="Murat C."/>
            <person name="Riley R."/>
            <person name="Ohm R."/>
            <person name="Sun H."/>
            <person name="Tunlid A."/>
            <person name="Henrissat B."/>
            <person name="Grigoriev I.V."/>
            <person name="Hibbett D.S."/>
            <person name="Martin F."/>
        </authorList>
    </citation>
    <scope>NUCLEOTIDE SEQUENCE [LARGE SCALE GENOMIC DNA]</scope>
    <source>
        <strain evidence="7">F 1598</strain>
    </source>
</reference>
<dbReference type="InterPro" id="IPR027417">
    <property type="entry name" value="P-loop_NTPase"/>
</dbReference>
<comment type="subcellular location">
    <subcellularLocation>
        <location evidence="1">Host cell</location>
    </subcellularLocation>
    <subcellularLocation>
        <location evidence="2">Secreted</location>
    </subcellularLocation>
</comment>
<dbReference type="Proteomes" id="UP000054166">
    <property type="component" value="Unassembled WGS sequence"/>
</dbReference>
<dbReference type="InParanoid" id="A0A0C3BK66"/>
<evidence type="ECO:0000256" key="1">
    <source>
        <dbReference type="ARBA" id="ARBA00004340"/>
    </source>
</evidence>
<protein>
    <recommendedName>
        <fullName evidence="5">Crinkler effector protein N-terminal domain-containing protein</fullName>
    </recommendedName>
</protein>